<feature type="domain" description="Helix-turn-helix" evidence="1">
    <location>
        <begin position="20"/>
        <end position="68"/>
    </location>
</feature>
<name>A0A552WUK9_9MICO</name>
<protein>
    <submittedName>
        <fullName evidence="2">Helix-turn-helix domain-containing protein</fullName>
    </submittedName>
</protein>
<evidence type="ECO:0000313" key="3">
    <source>
        <dbReference type="Proteomes" id="UP000318693"/>
    </source>
</evidence>
<dbReference type="NCBIfam" id="TIGR01764">
    <property type="entry name" value="excise"/>
    <property type="match status" value="1"/>
</dbReference>
<dbReference type="Proteomes" id="UP000318693">
    <property type="component" value="Unassembled WGS sequence"/>
</dbReference>
<evidence type="ECO:0000259" key="1">
    <source>
        <dbReference type="Pfam" id="PF12728"/>
    </source>
</evidence>
<dbReference type="AlphaFoldDB" id="A0A552WUK9"/>
<dbReference type="SUPFAM" id="SSF46955">
    <property type="entry name" value="Putative DNA-binding domain"/>
    <property type="match status" value="1"/>
</dbReference>
<reference evidence="2 3" key="1">
    <citation type="submission" date="2019-07" db="EMBL/GenBank/DDBJ databases">
        <title>Georgenia wutianyii sp. nov. and Georgenia *** sp. nov. isolated from plateau pika (Ochotona curzoniae) in the Qinghai-Tibet plateau of China.</title>
        <authorList>
            <person name="Tian Z."/>
        </authorList>
    </citation>
    <scope>NUCLEOTIDE SEQUENCE [LARGE SCALE GENOMIC DNA]</scope>
    <source>
        <strain evidence="2 3">Z446</strain>
    </source>
</reference>
<sequence length="72" mass="8061">MLAYMNAIAIGMRRDSRPSFLTVPEVAERLRASVFTVRRRIKAGELSATRSGRRLLVLESDLAAYIARLPKA</sequence>
<proteinExistence type="predicted"/>
<dbReference type="InterPro" id="IPR041657">
    <property type="entry name" value="HTH_17"/>
</dbReference>
<organism evidence="2 3">
    <name type="scientific">Georgenia yuyongxinii</name>
    <dbReference type="NCBI Taxonomy" id="2589797"/>
    <lineage>
        <taxon>Bacteria</taxon>
        <taxon>Bacillati</taxon>
        <taxon>Actinomycetota</taxon>
        <taxon>Actinomycetes</taxon>
        <taxon>Micrococcales</taxon>
        <taxon>Bogoriellaceae</taxon>
        <taxon>Georgenia</taxon>
    </lineage>
</organism>
<dbReference type="EMBL" id="VJXR01000010">
    <property type="protein sequence ID" value="TRW46396.1"/>
    <property type="molecule type" value="Genomic_DNA"/>
</dbReference>
<keyword evidence="3" id="KW-1185">Reference proteome</keyword>
<accession>A0A552WUK9</accession>
<dbReference type="RefSeq" id="WP_143417540.1">
    <property type="nucleotide sequence ID" value="NZ_VJXR01000010.1"/>
</dbReference>
<dbReference type="GO" id="GO:0003677">
    <property type="term" value="F:DNA binding"/>
    <property type="evidence" value="ECO:0007669"/>
    <property type="project" value="InterPro"/>
</dbReference>
<dbReference type="Pfam" id="PF12728">
    <property type="entry name" value="HTH_17"/>
    <property type="match status" value="1"/>
</dbReference>
<dbReference type="InterPro" id="IPR010093">
    <property type="entry name" value="SinI_DNA-bd"/>
</dbReference>
<comment type="caution">
    <text evidence="2">The sequence shown here is derived from an EMBL/GenBank/DDBJ whole genome shotgun (WGS) entry which is preliminary data.</text>
</comment>
<evidence type="ECO:0000313" key="2">
    <source>
        <dbReference type="EMBL" id="TRW46396.1"/>
    </source>
</evidence>
<dbReference type="InterPro" id="IPR009061">
    <property type="entry name" value="DNA-bd_dom_put_sf"/>
</dbReference>
<gene>
    <name evidence="2" type="ORF">FJ693_05570</name>
</gene>